<reference evidence="9 10" key="1">
    <citation type="submission" date="2016-06" db="EMBL/GenBank/DDBJ databases">
        <authorList>
            <person name="Kjaerup R.B."/>
            <person name="Dalgaard T.S."/>
            <person name="Juul-Madsen H.R."/>
        </authorList>
    </citation>
    <scope>NUCLEOTIDE SEQUENCE [LARGE SCALE GENOMIC DNA]</scope>
    <source>
        <strain evidence="9 10">DSM 43904</strain>
    </source>
</reference>
<protein>
    <submittedName>
        <fullName evidence="9">Membrane protein</fullName>
    </submittedName>
</protein>
<evidence type="ECO:0000256" key="6">
    <source>
        <dbReference type="ARBA" id="ARBA00023136"/>
    </source>
</evidence>
<evidence type="ECO:0000256" key="7">
    <source>
        <dbReference type="SAM" id="MobiDB-lite"/>
    </source>
</evidence>
<evidence type="ECO:0000256" key="2">
    <source>
        <dbReference type="ARBA" id="ARBA00007531"/>
    </source>
</evidence>
<name>A0A1C5GN60_9ACTN</name>
<dbReference type="Proteomes" id="UP000198217">
    <property type="component" value="Chromosome I"/>
</dbReference>
<dbReference type="RefSeq" id="WP_088991930.1">
    <property type="nucleotide sequence ID" value="NZ_LT607750.1"/>
</dbReference>
<evidence type="ECO:0000256" key="4">
    <source>
        <dbReference type="ARBA" id="ARBA00022692"/>
    </source>
</evidence>
<dbReference type="Gene3D" id="2.60.40.2880">
    <property type="entry name" value="MmpS1-5, C-terminal soluble domain"/>
    <property type="match status" value="1"/>
</dbReference>
<proteinExistence type="inferred from homology"/>
<comment type="subcellular location">
    <subcellularLocation>
        <location evidence="1">Cell membrane</location>
    </subcellularLocation>
</comment>
<evidence type="ECO:0000256" key="1">
    <source>
        <dbReference type="ARBA" id="ARBA00004236"/>
    </source>
</evidence>
<dbReference type="InterPro" id="IPR038468">
    <property type="entry name" value="MmpS_C"/>
</dbReference>
<evidence type="ECO:0000256" key="3">
    <source>
        <dbReference type="ARBA" id="ARBA00022475"/>
    </source>
</evidence>
<gene>
    <name evidence="9" type="ORF">GA0070609_0065</name>
</gene>
<feature type="region of interest" description="Disordered" evidence="7">
    <location>
        <begin position="1"/>
        <end position="93"/>
    </location>
</feature>
<evidence type="ECO:0000256" key="8">
    <source>
        <dbReference type="SAM" id="Phobius"/>
    </source>
</evidence>
<accession>A0A1C5GN60</accession>
<sequence>MSEAPPPPDPTPSTGPAAPDPAPSTGPAAPDAAVSGPPAAPGPDTPPPWTPPDPTPPPQPWAAPGPWTPPGTPGPAGAPPGFPPPAGAPGPAWYPPGHLPPGYPPPYVPPAPARSGNRSTVVGVIVAVTTVLAFGLCACLGVAGLIYSADTPYPDDPYAQETYDPYYDYDEPEAWPTQTRPTVRPALTPSDGPGDVTVVYEVTGRGPADLEYYDANGDFIQVEQVTLPWRRSLRMHDAGRVMVLANHDHRAPISCRITVDGRTVVTDERLYWVNCTG</sequence>
<feature type="compositionally biased region" description="Pro residues" evidence="7">
    <location>
        <begin position="38"/>
        <end position="93"/>
    </location>
</feature>
<evidence type="ECO:0000313" key="10">
    <source>
        <dbReference type="Proteomes" id="UP000198217"/>
    </source>
</evidence>
<keyword evidence="10" id="KW-1185">Reference proteome</keyword>
<feature type="compositionally biased region" description="Pro residues" evidence="7">
    <location>
        <begin position="1"/>
        <end position="24"/>
    </location>
</feature>
<dbReference type="EMBL" id="LT607750">
    <property type="protein sequence ID" value="SCG35226.1"/>
    <property type="molecule type" value="Genomic_DNA"/>
</dbReference>
<keyword evidence="6 8" id="KW-0472">Membrane</keyword>
<keyword evidence="3" id="KW-1003">Cell membrane</keyword>
<dbReference type="Pfam" id="PF05423">
    <property type="entry name" value="Mycobact_memb"/>
    <property type="match status" value="1"/>
</dbReference>
<comment type="similarity">
    <text evidence="2">Belongs to the MmpS family.</text>
</comment>
<dbReference type="AlphaFoldDB" id="A0A1C5GN60"/>
<evidence type="ECO:0000313" key="9">
    <source>
        <dbReference type="EMBL" id="SCG35226.1"/>
    </source>
</evidence>
<keyword evidence="4 8" id="KW-0812">Transmembrane</keyword>
<feature type="region of interest" description="Disordered" evidence="7">
    <location>
        <begin position="175"/>
        <end position="195"/>
    </location>
</feature>
<dbReference type="InterPro" id="IPR008693">
    <property type="entry name" value="MmpS"/>
</dbReference>
<evidence type="ECO:0000256" key="5">
    <source>
        <dbReference type="ARBA" id="ARBA00022989"/>
    </source>
</evidence>
<feature type="transmembrane region" description="Helical" evidence="8">
    <location>
        <begin position="121"/>
        <end position="147"/>
    </location>
</feature>
<keyword evidence="5 8" id="KW-1133">Transmembrane helix</keyword>
<dbReference type="GO" id="GO:0005886">
    <property type="term" value="C:plasma membrane"/>
    <property type="evidence" value="ECO:0007669"/>
    <property type="project" value="UniProtKB-SubCell"/>
</dbReference>
<feature type="compositionally biased region" description="Low complexity" evidence="7">
    <location>
        <begin position="25"/>
        <end position="37"/>
    </location>
</feature>
<organism evidence="9 10">
    <name type="scientific">Micromonospora echinaurantiaca</name>
    <dbReference type="NCBI Taxonomy" id="47857"/>
    <lineage>
        <taxon>Bacteria</taxon>
        <taxon>Bacillati</taxon>
        <taxon>Actinomycetota</taxon>
        <taxon>Actinomycetes</taxon>
        <taxon>Micromonosporales</taxon>
        <taxon>Micromonosporaceae</taxon>
        <taxon>Micromonospora</taxon>
    </lineage>
</organism>